<dbReference type="PANTHER" id="PTHR21581">
    <property type="entry name" value="D-ALANYL-D-ALANINE CARBOXYPEPTIDASE"/>
    <property type="match status" value="1"/>
</dbReference>
<dbReference type="Proteomes" id="UP000665561">
    <property type="component" value="Unassembled WGS sequence"/>
</dbReference>
<evidence type="ECO:0000256" key="7">
    <source>
        <dbReference type="RuleBase" id="RU004016"/>
    </source>
</evidence>
<evidence type="ECO:0000256" key="5">
    <source>
        <dbReference type="ARBA" id="ARBA00022984"/>
    </source>
</evidence>
<feature type="chain" id="PRO_5045263559" evidence="8">
    <location>
        <begin position="31"/>
        <end position="381"/>
    </location>
</feature>
<dbReference type="SUPFAM" id="SSF56601">
    <property type="entry name" value="beta-lactamase/transpeptidase-like"/>
    <property type="match status" value="1"/>
</dbReference>
<gene>
    <name evidence="10" type="ORF">GT019_01955</name>
</gene>
<evidence type="ECO:0000313" key="11">
    <source>
        <dbReference type="Proteomes" id="UP000665561"/>
    </source>
</evidence>
<name>A0ABW9XJ41_9BACL</name>
<proteinExistence type="inferred from homology"/>
<dbReference type="InterPro" id="IPR018044">
    <property type="entry name" value="Peptidase_S11"/>
</dbReference>
<dbReference type="PANTHER" id="PTHR21581:SF33">
    <property type="entry name" value="D-ALANYL-D-ALANINE CARBOXYPEPTIDASE DACB"/>
    <property type="match status" value="1"/>
</dbReference>
<comment type="caution">
    <text evidence="10">The sequence shown here is derived from an EMBL/GenBank/DDBJ whole genome shotgun (WGS) entry which is preliminary data.</text>
</comment>
<protein>
    <submittedName>
        <fullName evidence="10">D-alanyl-D-alanine carboxypeptidase</fullName>
    </submittedName>
</protein>
<dbReference type="Gene3D" id="3.40.710.10">
    <property type="entry name" value="DD-peptidase/beta-lactamase superfamily"/>
    <property type="match status" value="1"/>
</dbReference>
<evidence type="ECO:0000256" key="8">
    <source>
        <dbReference type="SAM" id="SignalP"/>
    </source>
</evidence>
<keyword evidence="4" id="KW-0133">Cell shape</keyword>
<evidence type="ECO:0000259" key="9">
    <source>
        <dbReference type="Pfam" id="PF00768"/>
    </source>
</evidence>
<dbReference type="GO" id="GO:0004180">
    <property type="term" value="F:carboxypeptidase activity"/>
    <property type="evidence" value="ECO:0007669"/>
    <property type="project" value="UniProtKB-KW"/>
</dbReference>
<keyword evidence="6" id="KW-0961">Cell wall biogenesis/degradation</keyword>
<keyword evidence="3" id="KW-0378">Hydrolase</keyword>
<evidence type="ECO:0000256" key="2">
    <source>
        <dbReference type="ARBA" id="ARBA00022729"/>
    </source>
</evidence>
<keyword evidence="10" id="KW-0121">Carboxypeptidase</keyword>
<evidence type="ECO:0000313" key="10">
    <source>
        <dbReference type="EMBL" id="NBD22630.1"/>
    </source>
</evidence>
<evidence type="ECO:0000256" key="1">
    <source>
        <dbReference type="ARBA" id="ARBA00007164"/>
    </source>
</evidence>
<feature type="signal peptide" evidence="8">
    <location>
        <begin position="1"/>
        <end position="30"/>
    </location>
</feature>
<sequence>MRLACITNRLIAIAIAALMLLPGLPGTADAAPETMRTGARGAALIDVESGRILYSHNGDKPMLIASLTKIMTAIVAIEHGKLSDMVETSVRAAGKEGSSIYLRRGEKMSLHNMLYGLMLRSGNDAATAIAEHVGGSEEGFVHLMNDKAEMLGLANSQFMNPSGLDAEGHYASANDLAKLTAYALKNPVFKEIVKTKSKSAPNPNDNWNYLWKNKNKMLTMYEGADGVKTGYTKKSLRCLVSSATRGGQQLVAVTLNDSDDWNDHQRLLSYGFNHYPLSEVTHKGQPVSGYPLAVGRTLRYPFAEGEKAQLRNKLTLVDARSAAYLLGERGTLDWFLGDERIGSTPVYDPNGSRMGLPDKPAWTTGERAAVAAGMSPRGSFR</sequence>
<dbReference type="PRINTS" id="PR00725">
    <property type="entry name" value="DADACBPTASE1"/>
</dbReference>
<accession>A0ABW9XJ41</accession>
<dbReference type="InterPro" id="IPR001967">
    <property type="entry name" value="Peptidase_S11_N"/>
</dbReference>
<evidence type="ECO:0000256" key="3">
    <source>
        <dbReference type="ARBA" id="ARBA00022801"/>
    </source>
</evidence>
<reference evidence="10 11" key="1">
    <citation type="submission" date="2020-01" db="EMBL/GenBank/DDBJ databases">
        <title>Paenibacillus soybeanensis sp. nov. isolated from the nodules of soybean (Glycine max(L.) Merr).</title>
        <authorList>
            <person name="Wang H."/>
        </authorList>
    </citation>
    <scope>NUCLEOTIDE SEQUENCE [LARGE SCALE GENOMIC DNA]</scope>
    <source>
        <strain evidence="10 11">T1</strain>
    </source>
</reference>
<organism evidence="10 11">
    <name type="scientific">Paenibacillus glycinis</name>
    <dbReference type="NCBI Taxonomy" id="2697035"/>
    <lineage>
        <taxon>Bacteria</taxon>
        <taxon>Bacillati</taxon>
        <taxon>Bacillota</taxon>
        <taxon>Bacilli</taxon>
        <taxon>Bacillales</taxon>
        <taxon>Paenibacillaceae</taxon>
        <taxon>Paenibacillus</taxon>
    </lineage>
</organism>
<feature type="domain" description="Peptidase S11 D-alanyl-D-alanine carboxypeptidase A N-terminal" evidence="9">
    <location>
        <begin position="36"/>
        <end position="258"/>
    </location>
</feature>
<keyword evidence="2 8" id="KW-0732">Signal</keyword>
<evidence type="ECO:0000256" key="4">
    <source>
        <dbReference type="ARBA" id="ARBA00022960"/>
    </source>
</evidence>
<dbReference type="Pfam" id="PF00768">
    <property type="entry name" value="Peptidase_S11"/>
    <property type="match status" value="1"/>
</dbReference>
<keyword evidence="10" id="KW-0645">Protease</keyword>
<comment type="similarity">
    <text evidence="1 7">Belongs to the peptidase S11 family.</text>
</comment>
<dbReference type="EMBL" id="JAAAMV010000001">
    <property type="protein sequence ID" value="NBD22630.1"/>
    <property type="molecule type" value="Genomic_DNA"/>
</dbReference>
<dbReference type="InterPro" id="IPR012338">
    <property type="entry name" value="Beta-lactam/transpept-like"/>
</dbReference>
<keyword evidence="11" id="KW-1185">Reference proteome</keyword>
<keyword evidence="5" id="KW-0573">Peptidoglycan synthesis</keyword>
<evidence type="ECO:0000256" key="6">
    <source>
        <dbReference type="ARBA" id="ARBA00023316"/>
    </source>
</evidence>
<dbReference type="RefSeq" id="WP_161740638.1">
    <property type="nucleotide sequence ID" value="NZ_JAAAMV010000001.1"/>
</dbReference>